<dbReference type="GO" id="GO:0005829">
    <property type="term" value="C:cytosol"/>
    <property type="evidence" value="ECO:0007669"/>
    <property type="project" value="TreeGrafter"/>
</dbReference>
<dbReference type="CDD" id="cd09294">
    <property type="entry name" value="SmpB"/>
    <property type="match status" value="1"/>
</dbReference>
<keyword evidence="5" id="KW-1185">Reference proteome</keyword>
<dbReference type="PANTHER" id="PTHR30308">
    <property type="entry name" value="TMRNA-BINDING COMPONENT OF TRANS-TRANSLATION TAGGING COMPLEX"/>
    <property type="match status" value="1"/>
</dbReference>
<dbReference type="InterPro" id="IPR023620">
    <property type="entry name" value="SmpB"/>
</dbReference>
<dbReference type="HAMAP" id="MF_00023">
    <property type="entry name" value="SmpB"/>
    <property type="match status" value="1"/>
</dbReference>
<dbReference type="EMBL" id="CM001376">
    <property type="protein sequence ID" value="EHM13010.1"/>
    <property type="molecule type" value="Genomic_DNA"/>
</dbReference>
<dbReference type="SUPFAM" id="SSF74982">
    <property type="entry name" value="Small protein B (SmpB)"/>
    <property type="match status" value="1"/>
</dbReference>
<dbReference type="PANTHER" id="PTHR30308:SF2">
    <property type="entry name" value="SSRA-BINDING PROTEIN"/>
    <property type="match status" value="1"/>
</dbReference>
<dbReference type="Proteomes" id="UP000003806">
    <property type="component" value="Chromosome"/>
</dbReference>
<dbReference type="AlphaFoldDB" id="H0UK00"/>
<sequence length="156" mass="17965">MPNSPDDKVAAVNRKARHDYEILETMECGLVLTGTEIKSIRAGRANLKDGYAKFKDGELWLENVHISPYEKATAWVKVEPHRARKLLLHRRELRRLQAKVKERGFTLVPLKLYVKGGKLAKIELGLARGKSAADRRDDIRERDVQRSIARELRNRN</sequence>
<accession>H0UK00</accession>
<comment type="similarity">
    <text evidence="3">Belongs to the SmpB family.</text>
</comment>
<protein>
    <recommendedName>
        <fullName evidence="3">SsrA-binding protein</fullName>
    </recommendedName>
    <alternativeName>
        <fullName evidence="3">Small protein B</fullName>
    </alternativeName>
</protein>
<dbReference type="InterPro" id="IPR020081">
    <property type="entry name" value="SsrA-bd_prot_CS"/>
</dbReference>
<evidence type="ECO:0000313" key="4">
    <source>
        <dbReference type="EMBL" id="EHM13010.1"/>
    </source>
</evidence>
<evidence type="ECO:0000256" key="3">
    <source>
        <dbReference type="HAMAP-Rule" id="MF_00023"/>
    </source>
</evidence>
<dbReference type="GO" id="GO:0070930">
    <property type="term" value="P:trans-translation-dependent protein tagging"/>
    <property type="evidence" value="ECO:0007669"/>
    <property type="project" value="TreeGrafter"/>
</dbReference>
<keyword evidence="2 3" id="KW-0694">RNA-binding</keyword>
<dbReference type="HOGENOM" id="CLU_108953_0_0_0"/>
<organism evidence="4 5">
    <name type="scientific">Jonquetella anthropi DSM 22815</name>
    <dbReference type="NCBI Taxonomy" id="885272"/>
    <lineage>
        <taxon>Bacteria</taxon>
        <taxon>Thermotogati</taxon>
        <taxon>Synergistota</taxon>
        <taxon>Synergistia</taxon>
        <taxon>Synergistales</taxon>
        <taxon>Dethiosulfovibrionaceae</taxon>
        <taxon>Jonquetella</taxon>
    </lineage>
</organism>
<dbReference type="OrthoDB" id="9805462at2"/>
<reference evidence="4 5" key="1">
    <citation type="submission" date="2011-11" db="EMBL/GenBank/DDBJ databases">
        <title>The Noncontiguous Finished genome of Jonquetella anthropi DSM 22815.</title>
        <authorList>
            <consortium name="US DOE Joint Genome Institute (JGI-PGF)"/>
            <person name="Lucas S."/>
            <person name="Copeland A."/>
            <person name="Lapidus A."/>
            <person name="Glavina del Rio T."/>
            <person name="Dalin E."/>
            <person name="Tice H."/>
            <person name="Bruce D."/>
            <person name="Goodwin L."/>
            <person name="Pitluck S."/>
            <person name="Peters L."/>
            <person name="Mikhailova N."/>
            <person name="Held B."/>
            <person name="Kyrpides N."/>
            <person name="Mavromatis K."/>
            <person name="Ivanova N."/>
            <person name="Markowitz V."/>
            <person name="Cheng J.-F."/>
            <person name="Hugenholtz P."/>
            <person name="Woyke T."/>
            <person name="Wu D."/>
            <person name="Gronow S."/>
            <person name="Wellnitz S."/>
            <person name="Brambilla E."/>
            <person name="Klenk H.-P."/>
            <person name="Eisen J.A."/>
        </authorList>
    </citation>
    <scope>NUCLEOTIDE SEQUENCE [LARGE SCALE GENOMIC DNA]</scope>
    <source>
        <strain evidence="4 5">DSM 22815</strain>
    </source>
</reference>
<name>H0UK00_9BACT</name>
<evidence type="ECO:0000256" key="1">
    <source>
        <dbReference type="ARBA" id="ARBA00022490"/>
    </source>
</evidence>
<keyword evidence="1 3" id="KW-0963">Cytoplasm</keyword>
<dbReference type="Pfam" id="PF01668">
    <property type="entry name" value="SmpB"/>
    <property type="match status" value="1"/>
</dbReference>
<dbReference type="NCBIfam" id="NF003843">
    <property type="entry name" value="PRK05422.1"/>
    <property type="match status" value="1"/>
</dbReference>
<dbReference type="GO" id="GO:0070929">
    <property type="term" value="P:trans-translation"/>
    <property type="evidence" value="ECO:0007669"/>
    <property type="project" value="UniProtKB-UniRule"/>
</dbReference>
<gene>
    <name evidence="3" type="primary">smpB</name>
    <name evidence="4" type="ORF">JonanDRAFT_0614</name>
</gene>
<dbReference type="RefSeq" id="WP_008520843.1">
    <property type="nucleotide sequence ID" value="NZ_CM001376.1"/>
</dbReference>
<evidence type="ECO:0000313" key="5">
    <source>
        <dbReference type="Proteomes" id="UP000003806"/>
    </source>
</evidence>
<dbReference type="PROSITE" id="PS01317">
    <property type="entry name" value="SSRP"/>
    <property type="match status" value="1"/>
</dbReference>
<evidence type="ECO:0000256" key="2">
    <source>
        <dbReference type="ARBA" id="ARBA00022884"/>
    </source>
</evidence>
<comment type="subcellular location">
    <subcellularLocation>
        <location evidence="3">Cytoplasm</location>
    </subcellularLocation>
    <text evidence="3">The tmRNA-SmpB complex associates with stalled 70S ribosomes.</text>
</comment>
<dbReference type="STRING" id="885272.JonanDRAFT_0614"/>
<dbReference type="GO" id="GO:0003723">
    <property type="term" value="F:RNA binding"/>
    <property type="evidence" value="ECO:0007669"/>
    <property type="project" value="UniProtKB-UniRule"/>
</dbReference>
<dbReference type="eggNOG" id="COG0691">
    <property type="taxonomic scope" value="Bacteria"/>
</dbReference>
<dbReference type="NCBIfam" id="TIGR00086">
    <property type="entry name" value="smpB"/>
    <property type="match status" value="1"/>
</dbReference>
<proteinExistence type="inferred from homology"/>
<dbReference type="Gene3D" id="2.40.280.10">
    <property type="match status" value="1"/>
</dbReference>
<dbReference type="InterPro" id="IPR000037">
    <property type="entry name" value="SsrA-bd_prot"/>
</dbReference>
<comment type="function">
    <text evidence="3">Required for rescue of stalled ribosomes mediated by trans-translation. Binds to transfer-messenger RNA (tmRNA), required for stable association of tmRNA with ribosomes. tmRNA and SmpB together mimic tRNA shape, replacing the anticodon stem-loop with SmpB. tmRNA is encoded by the ssrA gene; the 2 termini fold to resemble tRNA(Ala) and it encodes a 'tag peptide', a short internal open reading frame. During trans-translation Ala-aminoacylated tmRNA acts like a tRNA, entering the A-site of stalled ribosomes, displacing the stalled mRNA. The ribosome then switches to translate the ORF on the tmRNA; the nascent peptide is terminated with the 'tag peptide' encoded by the tmRNA and targeted for degradation. The ribosome is freed to recommence translation, which seems to be the essential function of trans-translation.</text>
</comment>